<sequence>MVAISWLPETCRHAARNIRRTFLSQIRVLDASRLLFLMGWMRFLASLLSAEMFCSS</sequence>
<accession>Q6H5H6</accession>
<reference evidence="2" key="2">
    <citation type="journal article" date="2008" name="Nucleic Acids Res.">
        <title>The rice annotation project database (RAP-DB): 2008 update.</title>
        <authorList>
            <consortium name="The rice annotation project (RAP)"/>
        </authorList>
    </citation>
    <scope>GENOME REANNOTATION</scope>
    <source>
        <strain evidence="2">cv. Nipponbare</strain>
    </source>
</reference>
<reference evidence="2" key="1">
    <citation type="journal article" date="2005" name="Nature">
        <title>The map-based sequence of the rice genome.</title>
        <authorList>
            <consortium name="International rice genome sequencing project (IRGSP)"/>
            <person name="Matsumoto T."/>
            <person name="Wu J."/>
            <person name="Kanamori H."/>
            <person name="Katayose Y."/>
            <person name="Fujisawa M."/>
            <person name="Namiki N."/>
            <person name="Mizuno H."/>
            <person name="Yamamoto K."/>
            <person name="Antonio B.A."/>
            <person name="Baba T."/>
            <person name="Sakata K."/>
            <person name="Nagamura Y."/>
            <person name="Aoki H."/>
            <person name="Arikawa K."/>
            <person name="Arita K."/>
            <person name="Bito T."/>
            <person name="Chiden Y."/>
            <person name="Fujitsuka N."/>
            <person name="Fukunaka R."/>
            <person name="Hamada M."/>
            <person name="Harada C."/>
            <person name="Hayashi A."/>
            <person name="Hijishita S."/>
            <person name="Honda M."/>
            <person name="Hosokawa S."/>
            <person name="Ichikawa Y."/>
            <person name="Idonuma A."/>
            <person name="Iijima M."/>
            <person name="Ikeda M."/>
            <person name="Ikeno M."/>
            <person name="Ito K."/>
            <person name="Ito S."/>
            <person name="Ito T."/>
            <person name="Ito Y."/>
            <person name="Ito Y."/>
            <person name="Iwabuchi A."/>
            <person name="Kamiya K."/>
            <person name="Karasawa W."/>
            <person name="Kurita K."/>
            <person name="Katagiri S."/>
            <person name="Kikuta A."/>
            <person name="Kobayashi H."/>
            <person name="Kobayashi N."/>
            <person name="Machita K."/>
            <person name="Maehara T."/>
            <person name="Masukawa M."/>
            <person name="Mizubayashi T."/>
            <person name="Mukai Y."/>
            <person name="Nagasaki H."/>
            <person name="Nagata Y."/>
            <person name="Naito S."/>
            <person name="Nakashima M."/>
            <person name="Nakama Y."/>
            <person name="Nakamichi Y."/>
            <person name="Nakamura M."/>
            <person name="Meguro A."/>
            <person name="Negishi M."/>
            <person name="Ohta I."/>
            <person name="Ohta T."/>
            <person name="Okamoto M."/>
            <person name="Ono N."/>
            <person name="Saji S."/>
            <person name="Sakaguchi M."/>
            <person name="Sakai K."/>
            <person name="Shibata M."/>
            <person name="Shimokawa T."/>
            <person name="Song J."/>
            <person name="Takazaki Y."/>
            <person name="Terasawa K."/>
            <person name="Tsugane M."/>
            <person name="Tsuji K."/>
            <person name="Ueda S."/>
            <person name="Waki K."/>
            <person name="Yamagata H."/>
            <person name="Yamamoto M."/>
            <person name="Yamamoto S."/>
            <person name="Yamane H."/>
            <person name="Yoshiki S."/>
            <person name="Yoshihara R."/>
            <person name="Yukawa K."/>
            <person name="Zhong H."/>
            <person name="Yano M."/>
            <person name="Yuan Q."/>
            <person name="Ouyang S."/>
            <person name="Liu J."/>
            <person name="Jones K.M."/>
            <person name="Gansberger K."/>
            <person name="Moffat K."/>
            <person name="Hill J."/>
            <person name="Bera J."/>
            <person name="Fadrosh D."/>
            <person name="Jin S."/>
            <person name="Johri S."/>
            <person name="Kim M."/>
            <person name="Overton L."/>
            <person name="Reardon M."/>
            <person name="Tsitrin T."/>
            <person name="Vuong H."/>
            <person name="Weaver B."/>
            <person name="Ciecko A."/>
            <person name="Tallon L."/>
            <person name="Jackson J."/>
            <person name="Pai G."/>
            <person name="Aken S.V."/>
            <person name="Utterback T."/>
            <person name="Reidmuller S."/>
            <person name="Feldblyum T."/>
            <person name="Hsiao J."/>
            <person name="Zismann V."/>
            <person name="Iobst S."/>
            <person name="de Vazeille A.R."/>
            <person name="Buell C.R."/>
            <person name="Ying K."/>
            <person name="Li Y."/>
            <person name="Lu T."/>
            <person name="Huang Y."/>
            <person name="Zhao Q."/>
            <person name="Feng Q."/>
            <person name="Zhang L."/>
            <person name="Zhu J."/>
            <person name="Weng Q."/>
            <person name="Mu J."/>
            <person name="Lu Y."/>
            <person name="Fan D."/>
            <person name="Liu Y."/>
            <person name="Guan J."/>
            <person name="Zhang Y."/>
            <person name="Yu S."/>
            <person name="Liu X."/>
            <person name="Zhang Y."/>
            <person name="Hong G."/>
            <person name="Han B."/>
            <person name="Choisne N."/>
            <person name="Demange N."/>
            <person name="Orjeda G."/>
            <person name="Samain S."/>
            <person name="Cattolico L."/>
            <person name="Pelletier E."/>
            <person name="Couloux A."/>
            <person name="Segurens B."/>
            <person name="Wincker P."/>
            <person name="D'Hont A."/>
            <person name="Scarpelli C."/>
            <person name="Weissenbach J."/>
            <person name="Salanoubat M."/>
            <person name="Quetier F."/>
            <person name="Yu Y."/>
            <person name="Kim H.R."/>
            <person name="Rambo T."/>
            <person name="Currie J."/>
            <person name="Collura K."/>
            <person name="Luo M."/>
            <person name="Yang T."/>
            <person name="Ammiraju J.S.S."/>
            <person name="Engler F."/>
            <person name="Soderlund C."/>
            <person name="Wing R.A."/>
            <person name="Palmer L.E."/>
            <person name="de la Bastide M."/>
            <person name="Spiegel L."/>
            <person name="Nascimento L."/>
            <person name="Zutavern T."/>
            <person name="O'Shaughnessy A."/>
            <person name="Dike S."/>
            <person name="Dedhia N."/>
            <person name="Preston R."/>
            <person name="Balija V."/>
            <person name="McCombie W.R."/>
            <person name="Chow T."/>
            <person name="Chen H."/>
            <person name="Chung M."/>
            <person name="Chen C."/>
            <person name="Shaw J."/>
            <person name="Wu H."/>
            <person name="Hsiao K."/>
            <person name="Chao Y."/>
            <person name="Chu M."/>
            <person name="Cheng C."/>
            <person name="Hour A."/>
            <person name="Lee P."/>
            <person name="Lin S."/>
            <person name="Lin Y."/>
            <person name="Liou J."/>
            <person name="Liu S."/>
            <person name="Hsing Y."/>
            <person name="Raghuvanshi S."/>
            <person name="Mohanty A."/>
            <person name="Bharti A.K."/>
            <person name="Gaur A."/>
            <person name="Gupta V."/>
            <person name="Kumar D."/>
            <person name="Ravi V."/>
            <person name="Vij S."/>
            <person name="Kapur A."/>
            <person name="Khurana P."/>
            <person name="Khurana P."/>
            <person name="Khurana J.P."/>
            <person name="Tyagi A.K."/>
            <person name="Gaikwad K."/>
            <person name="Singh A."/>
            <person name="Dalal V."/>
            <person name="Srivastava S."/>
            <person name="Dixit A."/>
            <person name="Pal A.K."/>
            <person name="Ghazi I.A."/>
            <person name="Yadav M."/>
            <person name="Pandit A."/>
            <person name="Bhargava A."/>
            <person name="Sureshbabu K."/>
            <person name="Batra K."/>
            <person name="Sharma T.R."/>
            <person name="Mohapatra T."/>
            <person name="Singh N.K."/>
            <person name="Messing J."/>
            <person name="Nelson A.B."/>
            <person name="Fuks G."/>
            <person name="Kavchok S."/>
            <person name="Keizer G."/>
            <person name="Linton E."/>
            <person name="Llaca V."/>
            <person name="Song R."/>
            <person name="Tanyolac B."/>
            <person name="Young S."/>
            <person name="Ho-Il K."/>
            <person name="Hahn J.H."/>
            <person name="Sangsakoo G."/>
            <person name="Vanavichit A."/>
            <person name="de Mattos Luiz.A.T."/>
            <person name="Zimmer P.D."/>
            <person name="Malone G."/>
            <person name="Dellagostin O."/>
            <person name="de Oliveira A.C."/>
            <person name="Bevan M."/>
            <person name="Bancroft I."/>
            <person name="Minx P."/>
            <person name="Cordum H."/>
            <person name="Wilson R."/>
            <person name="Cheng Z."/>
            <person name="Jin W."/>
            <person name="Jiang J."/>
            <person name="Leong S.A."/>
            <person name="Iwama H."/>
            <person name="Gojobori T."/>
            <person name="Itoh T."/>
            <person name="Niimura Y."/>
            <person name="Fujii Y."/>
            <person name="Habara T."/>
            <person name="Sakai H."/>
            <person name="Sato Y."/>
            <person name="Wilson G."/>
            <person name="Kumar K."/>
            <person name="McCouch S."/>
            <person name="Juretic N."/>
            <person name="Hoen D."/>
            <person name="Wright S."/>
            <person name="Bruskiewich R."/>
            <person name="Bureau T."/>
            <person name="Miyao A."/>
            <person name="Hirochika H."/>
            <person name="Nishikawa T."/>
            <person name="Kadowaki K."/>
            <person name="Sugiura M."/>
            <person name="Burr B."/>
            <person name="Sasaki T."/>
        </authorList>
    </citation>
    <scope>NUCLEOTIDE SEQUENCE [LARGE SCALE GENOMIC DNA]</scope>
    <source>
        <strain evidence="2">cv. Nipponbare</strain>
    </source>
</reference>
<proteinExistence type="predicted"/>
<protein>
    <submittedName>
        <fullName evidence="1">Uncharacterized protein</fullName>
    </submittedName>
</protein>
<dbReference type="AlphaFoldDB" id="Q6H5H6"/>
<name>Q6H5H6_ORYSJ</name>
<evidence type="ECO:0000313" key="2">
    <source>
        <dbReference type="Proteomes" id="UP000000763"/>
    </source>
</evidence>
<dbReference type="EMBL" id="AP005594">
    <property type="protein sequence ID" value="BAD26023.1"/>
    <property type="molecule type" value="Genomic_DNA"/>
</dbReference>
<evidence type="ECO:0000313" key="1">
    <source>
        <dbReference type="EMBL" id="BAD26023.1"/>
    </source>
</evidence>
<organism evidence="1 2">
    <name type="scientific">Oryza sativa subsp. japonica</name>
    <name type="common">Rice</name>
    <dbReference type="NCBI Taxonomy" id="39947"/>
    <lineage>
        <taxon>Eukaryota</taxon>
        <taxon>Viridiplantae</taxon>
        <taxon>Streptophyta</taxon>
        <taxon>Embryophyta</taxon>
        <taxon>Tracheophyta</taxon>
        <taxon>Spermatophyta</taxon>
        <taxon>Magnoliopsida</taxon>
        <taxon>Liliopsida</taxon>
        <taxon>Poales</taxon>
        <taxon>Poaceae</taxon>
        <taxon>BOP clade</taxon>
        <taxon>Oryzoideae</taxon>
        <taxon>Oryzeae</taxon>
        <taxon>Oryzinae</taxon>
        <taxon>Oryza</taxon>
        <taxon>Oryza sativa</taxon>
    </lineage>
</organism>
<dbReference type="Proteomes" id="UP000000763">
    <property type="component" value="Chromosome 9"/>
</dbReference>
<gene>
    <name evidence="1" type="primary">P0701E06.26</name>
</gene>